<comment type="subcellular location">
    <subcellularLocation>
        <location evidence="1">Membrane</location>
        <topology evidence="1">Multi-pass membrane protein</topology>
    </subcellularLocation>
</comment>
<dbReference type="PANTHER" id="PTHR23501">
    <property type="entry name" value="MAJOR FACILITATOR SUPERFAMILY"/>
    <property type="match status" value="1"/>
</dbReference>
<evidence type="ECO:0000313" key="7">
    <source>
        <dbReference type="Proteomes" id="UP001149165"/>
    </source>
</evidence>
<protein>
    <submittedName>
        <fullName evidence="6">Uncharacterized protein</fullName>
    </submittedName>
</protein>
<accession>A0A9W9EG26</accession>
<comment type="caution">
    <text evidence="6">The sequence shown here is derived from an EMBL/GenBank/DDBJ whole genome shotgun (WGS) entry which is preliminary data.</text>
</comment>
<dbReference type="GO" id="GO:0005886">
    <property type="term" value="C:plasma membrane"/>
    <property type="evidence" value="ECO:0007669"/>
    <property type="project" value="TreeGrafter"/>
</dbReference>
<name>A0A9W9EG26_9EURO</name>
<dbReference type="GO" id="GO:0022857">
    <property type="term" value="F:transmembrane transporter activity"/>
    <property type="evidence" value="ECO:0007669"/>
    <property type="project" value="TreeGrafter"/>
</dbReference>
<feature type="transmembrane region" description="Helical" evidence="5">
    <location>
        <begin position="97"/>
        <end position="117"/>
    </location>
</feature>
<evidence type="ECO:0000256" key="2">
    <source>
        <dbReference type="ARBA" id="ARBA00022692"/>
    </source>
</evidence>
<dbReference type="EMBL" id="JAPQKH010000011">
    <property type="protein sequence ID" value="KAJ5081040.1"/>
    <property type="molecule type" value="Genomic_DNA"/>
</dbReference>
<evidence type="ECO:0000313" key="6">
    <source>
        <dbReference type="EMBL" id="KAJ5081040.1"/>
    </source>
</evidence>
<keyword evidence="7" id="KW-1185">Reference proteome</keyword>
<gene>
    <name evidence="6" type="ORF">N7456_013278</name>
</gene>
<feature type="transmembrane region" description="Helical" evidence="5">
    <location>
        <begin position="65"/>
        <end position="85"/>
    </location>
</feature>
<evidence type="ECO:0000256" key="1">
    <source>
        <dbReference type="ARBA" id="ARBA00004141"/>
    </source>
</evidence>
<dbReference type="OrthoDB" id="10021397at2759"/>
<keyword evidence="2 5" id="KW-0812">Transmembrane</keyword>
<keyword evidence="3 5" id="KW-1133">Transmembrane helix</keyword>
<evidence type="ECO:0000256" key="4">
    <source>
        <dbReference type="ARBA" id="ARBA00023136"/>
    </source>
</evidence>
<dbReference type="Proteomes" id="UP001149165">
    <property type="component" value="Unassembled WGS sequence"/>
</dbReference>
<dbReference type="PANTHER" id="PTHR23501:SF198">
    <property type="entry name" value="AZOLE RESISTANCE PROTEIN 1-RELATED"/>
    <property type="match status" value="1"/>
</dbReference>
<reference evidence="6" key="1">
    <citation type="submission" date="2022-11" db="EMBL/GenBank/DDBJ databases">
        <authorList>
            <person name="Petersen C."/>
        </authorList>
    </citation>
    <scope>NUCLEOTIDE SEQUENCE</scope>
    <source>
        <strain evidence="6">IBT 30069</strain>
    </source>
</reference>
<feature type="transmembrane region" description="Helical" evidence="5">
    <location>
        <begin position="170"/>
        <end position="191"/>
    </location>
</feature>
<sequence>MPSLRVARLGRALRWNHRRRQHRNRLHIPPTIPTYMHRIHLMVCAIAAVLARHRRDIHFQLTWRWCFYINLPFGAGTLVALLNVSRSIAERLKKVDFIGLLIFIPTVTCMLVALQWGGTTYPWNDGRVVALFWFGRSSRKGAWPLAWNALCNGAAFFLLIYYILCCDASAPLQALIFPILAIVIMAALLASSSRKIEYRMKLSH</sequence>
<organism evidence="6 7">
    <name type="scientific">Penicillium angulare</name>
    <dbReference type="NCBI Taxonomy" id="116970"/>
    <lineage>
        <taxon>Eukaryota</taxon>
        <taxon>Fungi</taxon>
        <taxon>Dikarya</taxon>
        <taxon>Ascomycota</taxon>
        <taxon>Pezizomycotina</taxon>
        <taxon>Eurotiomycetes</taxon>
        <taxon>Eurotiomycetidae</taxon>
        <taxon>Eurotiales</taxon>
        <taxon>Aspergillaceae</taxon>
        <taxon>Penicillium</taxon>
    </lineage>
</organism>
<evidence type="ECO:0000256" key="3">
    <source>
        <dbReference type="ARBA" id="ARBA00022989"/>
    </source>
</evidence>
<keyword evidence="4 5" id="KW-0472">Membrane</keyword>
<proteinExistence type="predicted"/>
<evidence type="ECO:0000256" key="5">
    <source>
        <dbReference type="SAM" id="Phobius"/>
    </source>
</evidence>
<feature type="transmembrane region" description="Helical" evidence="5">
    <location>
        <begin position="145"/>
        <end position="164"/>
    </location>
</feature>
<dbReference type="AlphaFoldDB" id="A0A9W9EG26"/>
<reference evidence="6" key="2">
    <citation type="journal article" date="2023" name="IMA Fungus">
        <title>Comparative genomic study of the Penicillium genus elucidates a diverse pangenome and 15 lateral gene transfer events.</title>
        <authorList>
            <person name="Petersen C."/>
            <person name="Sorensen T."/>
            <person name="Nielsen M.R."/>
            <person name="Sondergaard T.E."/>
            <person name="Sorensen J.L."/>
            <person name="Fitzpatrick D.A."/>
            <person name="Frisvad J.C."/>
            <person name="Nielsen K.L."/>
        </authorList>
    </citation>
    <scope>NUCLEOTIDE SEQUENCE</scope>
    <source>
        <strain evidence="6">IBT 30069</strain>
    </source>
</reference>